<proteinExistence type="inferred from homology"/>
<dbReference type="EMBL" id="BSDZ01000004">
    <property type="protein sequence ID" value="GLI59945.1"/>
    <property type="molecule type" value="Genomic_DNA"/>
</dbReference>
<dbReference type="Proteomes" id="UP001165090">
    <property type="component" value="Unassembled WGS sequence"/>
</dbReference>
<comment type="similarity">
    <text evidence="1 2">Belongs to the peptidase M14 family.</text>
</comment>
<feature type="compositionally biased region" description="Pro residues" evidence="3">
    <location>
        <begin position="296"/>
        <end position="337"/>
    </location>
</feature>
<dbReference type="PANTHER" id="PTHR11532:SF57">
    <property type="entry name" value="CARBOXYPEPTIDASE D, B"/>
    <property type="match status" value="1"/>
</dbReference>
<evidence type="ECO:0000259" key="4">
    <source>
        <dbReference type="PROSITE" id="PS52035"/>
    </source>
</evidence>
<dbReference type="Gene3D" id="3.40.630.10">
    <property type="entry name" value="Zn peptidases"/>
    <property type="match status" value="1"/>
</dbReference>
<feature type="compositionally biased region" description="Low complexity" evidence="3">
    <location>
        <begin position="131"/>
        <end position="140"/>
    </location>
</feature>
<evidence type="ECO:0000313" key="6">
    <source>
        <dbReference type="Proteomes" id="UP001165090"/>
    </source>
</evidence>
<evidence type="ECO:0000256" key="1">
    <source>
        <dbReference type="ARBA" id="ARBA00005988"/>
    </source>
</evidence>
<accession>A0ABQ5RQY8</accession>
<name>A0ABQ5RQY8_9CHLO</name>
<feature type="region of interest" description="Disordered" evidence="3">
    <location>
        <begin position="85"/>
        <end position="366"/>
    </location>
</feature>
<keyword evidence="6" id="KW-1185">Reference proteome</keyword>
<dbReference type="InterPro" id="IPR000834">
    <property type="entry name" value="Peptidase_M14"/>
</dbReference>
<gene>
    <name evidence="5" type="ORF">VaNZ11_001997</name>
</gene>
<feature type="compositionally biased region" description="Pro residues" evidence="3">
    <location>
        <begin position="349"/>
        <end position="363"/>
    </location>
</feature>
<feature type="domain" description="Peptidase M14" evidence="4">
    <location>
        <begin position="378"/>
        <end position="689"/>
    </location>
</feature>
<dbReference type="Pfam" id="PF00246">
    <property type="entry name" value="Peptidase_M14"/>
    <property type="match status" value="1"/>
</dbReference>
<feature type="compositionally biased region" description="Pro residues" evidence="3">
    <location>
        <begin position="260"/>
        <end position="288"/>
    </location>
</feature>
<comment type="caution">
    <text evidence="5">The sequence shown here is derived from an EMBL/GenBank/DDBJ whole genome shotgun (WGS) entry which is preliminary data.</text>
</comment>
<evidence type="ECO:0000256" key="2">
    <source>
        <dbReference type="PROSITE-ProRule" id="PRU01379"/>
    </source>
</evidence>
<dbReference type="PROSITE" id="PS52035">
    <property type="entry name" value="PEPTIDASE_M14"/>
    <property type="match status" value="1"/>
</dbReference>
<dbReference type="PRINTS" id="PR01217">
    <property type="entry name" value="PRICHEXTENSN"/>
</dbReference>
<evidence type="ECO:0000313" key="5">
    <source>
        <dbReference type="EMBL" id="GLI59945.1"/>
    </source>
</evidence>
<dbReference type="InterPro" id="IPR050753">
    <property type="entry name" value="Peptidase_M14_domain"/>
</dbReference>
<dbReference type="SMART" id="SM00631">
    <property type="entry name" value="Zn_pept"/>
    <property type="match status" value="1"/>
</dbReference>
<dbReference type="SUPFAM" id="SSF53187">
    <property type="entry name" value="Zn-dependent exopeptidases"/>
    <property type="match status" value="1"/>
</dbReference>
<feature type="compositionally biased region" description="Pro residues" evidence="3">
    <location>
        <begin position="141"/>
        <end position="175"/>
    </location>
</feature>
<protein>
    <recommendedName>
        <fullName evidence="4">Peptidase M14 domain-containing protein</fullName>
    </recommendedName>
</protein>
<feature type="compositionally biased region" description="Pro residues" evidence="3">
    <location>
        <begin position="218"/>
        <end position="253"/>
    </location>
</feature>
<feature type="active site" description="Proton donor/acceptor" evidence="2">
    <location>
        <position position="659"/>
    </location>
</feature>
<dbReference type="PANTHER" id="PTHR11532">
    <property type="entry name" value="PROTEASE M14 CARBOXYPEPTIDASE"/>
    <property type="match status" value="1"/>
</dbReference>
<organism evidence="5 6">
    <name type="scientific">Volvox africanus</name>
    <dbReference type="NCBI Taxonomy" id="51714"/>
    <lineage>
        <taxon>Eukaryota</taxon>
        <taxon>Viridiplantae</taxon>
        <taxon>Chlorophyta</taxon>
        <taxon>core chlorophytes</taxon>
        <taxon>Chlorophyceae</taxon>
        <taxon>CS clade</taxon>
        <taxon>Chlamydomonadales</taxon>
        <taxon>Volvocaceae</taxon>
        <taxon>Volvox</taxon>
    </lineage>
</organism>
<evidence type="ECO:0000256" key="3">
    <source>
        <dbReference type="SAM" id="MobiDB-lite"/>
    </source>
</evidence>
<reference evidence="5 6" key="1">
    <citation type="journal article" date="2023" name="IScience">
        <title>Expanded male sex-determining region conserved during the evolution of homothallism in the green alga Volvox.</title>
        <authorList>
            <person name="Yamamoto K."/>
            <person name="Matsuzaki R."/>
            <person name="Mahakham W."/>
            <person name="Heman W."/>
            <person name="Sekimoto H."/>
            <person name="Kawachi M."/>
            <person name="Minakuchi Y."/>
            <person name="Toyoda A."/>
            <person name="Nozaki H."/>
        </authorList>
    </citation>
    <scope>NUCLEOTIDE SEQUENCE [LARGE SCALE GENOMIC DNA]</scope>
    <source>
        <strain evidence="5 6">NIES-4468</strain>
    </source>
</reference>
<sequence length="791" mass="85893">MCVLRPVRPCLSHSVQNAQGAQVSSMRYIVLHVLSAALWSALVCSSLHQLVGATSPPPQVLLREGAKLRDDWQEVLTSMIFEERKAAAQDDEPPSGLEWEPPNRSAKPLAPPLRPRPARSSSKWPSSLQRPATTPPLYYTSPPPQEPPELPTLPLVPPPPPPPPPPPSPPSPLLPHSPSRLSAWARSPPPPVNPASADGDSSLDFSVMATDIVRTKKTPPPPPPEILPPPPRRRLSPPPSPPPLQPMSPPRLPPPRRRIPPPPPQTPGNPLPPQPPSPRRSPPSPPPPRSRRAPPPRRPAQPPLPPAPEPPSWPETWYPPPTEPDAPSPPPRPPPVKSPKLPKAFRNAKPPPSPTPPGAPIPPAINTFPSDLSMDWGVLPTYKRISEFLLYAAENSEGRCAVSSLGKSVKGRDIWLVTVGNPTEPTFPDPTSPDVPFPKPKFAVIGNMHGDEKGNVQVLLQFISEICLKPSDPRVQNLIDTTALYIVPSMNPDGYVATDRMNANGIDLNRNCYSSDFPFARPSPSVAMKGAYYEAAYFLTSGGASMEPETKVVTSWLGSIRPTVSSNLHGGALVSGFTLDACDSLGVRVWCESRDDPLPNFLANIYAQNHPRMFFSKTDPQGLGTFINGTTQGANWYPALGTLADWLHHAQRLHMLTLELHNRKLPTGNDLLTMYGYNRASLLRLAEAAHVGFRARLLDAVTGAPLRADVTMDNPNNILAPQVEDGGYIWKLGLPGSTYTCTILPYDPNDTSVRYAPIQLTYTVPSSFDEVIKGSGTDGLSVVKVLWASRL</sequence>